<evidence type="ECO:0000256" key="2">
    <source>
        <dbReference type="ARBA" id="ARBA00022679"/>
    </source>
</evidence>
<evidence type="ECO:0000256" key="3">
    <source>
        <dbReference type="ARBA" id="ARBA00022737"/>
    </source>
</evidence>
<evidence type="ECO:0000256" key="1">
    <source>
        <dbReference type="ARBA" id="ARBA00007274"/>
    </source>
</evidence>
<comment type="caution">
    <text evidence="5">The sequence shown here is derived from an EMBL/GenBank/DDBJ whole genome shotgun (WGS) entry which is preliminary data.</text>
</comment>
<dbReference type="PANTHER" id="PTHR23416:SF23">
    <property type="entry name" value="ACETYLTRANSFERASE C18B11.09C-RELATED"/>
    <property type="match status" value="1"/>
</dbReference>
<keyword evidence="2" id="KW-0808">Transferase</keyword>
<dbReference type="PROSITE" id="PS00101">
    <property type="entry name" value="HEXAPEP_TRANSFERASES"/>
    <property type="match status" value="1"/>
</dbReference>
<evidence type="ECO:0000313" key="5">
    <source>
        <dbReference type="EMBL" id="MBD1432784.1"/>
    </source>
</evidence>
<dbReference type="EMBL" id="JACOIK010000005">
    <property type="protein sequence ID" value="MBD1432784.1"/>
    <property type="molecule type" value="Genomic_DNA"/>
</dbReference>
<dbReference type="Gene3D" id="2.160.10.10">
    <property type="entry name" value="Hexapeptide repeat proteins"/>
    <property type="match status" value="2"/>
</dbReference>
<protein>
    <submittedName>
        <fullName evidence="5">Acyltransferase</fullName>
    </submittedName>
</protein>
<keyword evidence="6" id="KW-1185">Reference proteome</keyword>
<comment type="similarity">
    <text evidence="1">Belongs to the transferase hexapeptide repeat family.</text>
</comment>
<name>A0ABR7YND0_9SPHI</name>
<organism evidence="5 6">
    <name type="scientific">Sphingobacterium micropteri</name>
    <dbReference type="NCBI Taxonomy" id="2763501"/>
    <lineage>
        <taxon>Bacteria</taxon>
        <taxon>Pseudomonadati</taxon>
        <taxon>Bacteroidota</taxon>
        <taxon>Sphingobacteriia</taxon>
        <taxon>Sphingobacteriales</taxon>
        <taxon>Sphingobacteriaceae</taxon>
        <taxon>Sphingobacterium</taxon>
    </lineage>
</organism>
<dbReference type="CDD" id="cd04647">
    <property type="entry name" value="LbH_MAT_like"/>
    <property type="match status" value="1"/>
</dbReference>
<gene>
    <name evidence="5" type="ORF">H8B06_08115</name>
</gene>
<dbReference type="InterPro" id="IPR001451">
    <property type="entry name" value="Hexapep"/>
</dbReference>
<dbReference type="InterPro" id="IPR051159">
    <property type="entry name" value="Hexapeptide_acetyltransf"/>
</dbReference>
<accession>A0ABR7YND0</accession>
<evidence type="ECO:0000313" key="6">
    <source>
        <dbReference type="Proteomes" id="UP000602759"/>
    </source>
</evidence>
<keyword evidence="4 5" id="KW-0012">Acyltransferase</keyword>
<reference evidence="5 6" key="1">
    <citation type="submission" date="2020-08" db="EMBL/GenBank/DDBJ databases">
        <title>Sphingobacterium sp. DN00404 isolated from aquaculture water.</title>
        <authorList>
            <person name="Zhang M."/>
        </authorList>
    </citation>
    <scope>NUCLEOTIDE SEQUENCE [LARGE SCALE GENOMIC DNA]</scope>
    <source>
        <strain evidence="5 6">DN00404</strain>
    </source>
</reference>
<keyword evidence="3" id="KW-0677">Repeat</keyword>
<dbReference type="InterPro" id="IPR011004">
    <property type="entry name" value="Trimer_LpxA-like_sf"/>
</dbReference>
<evidence type="ECO:0000256" key="4">
    <source>
        <dbReference type="ARBA" id="ARBA00023315"/>
    </source>
</evidence>
<sequence>MGFRSYIDNNKRAKQFLHWFIMHPIRTRPRWYIRCFQFLYIKRGRHTVIYNSVRRDVVPFRGCVIGSRSVIESFSVLNNAVGDLLIGDDTRVGIGSTIIGPVTIGNKVNIAQHVLISGINHNYEDITSSIADQGITATPVTIADNVWIGANSVILPGISIGQHVVIGAGAVVAKDVKPYTVVAGNPAYAIKVWDFEQQKWKKYEAAKS</sequence>
<dbReference type="InterPro" id="IPR018357">
    <property type="entry name" value="Hexapep_transf_CS"/>
</dbReference>
<dbReference type="Pfam" id="PF00132">
    <property type="entry name" value="Hexapep"/>
    <property type="match status" value="2"/>
</dbReference>
<dbReference type="SUPFAM" id="SSF51161">
    <property type="entry name" value="Trimeric LpxA-like enzymes"/>
    <property type="match status" value="1"/>
</dbReference>
<proteinExistence type="inferred from homology"/>
<dbReference type="PANTHER" id="PTHR23416">
    <property type="entry name" value="SIALIC ACID SYNTHASE-RELATED"/>
    <property type="match status" value="1"/>
</dbReference>
<dbReference type="RefSeq" id="WP_190993782.1">
    <property type="nucleotide sequence ID" value="NZ_JACOIK010000005.1"/>
</dbReference>
<dbReference type="Proteomes" id="UP000602759">
    <property type="component" value="Unassembled WGS sequence"/>
</dbReference>
<dbReference type="GO" id="GO:0016746">
    <property type="term" value="F:acyltransferase activity"/>
    <property type="evidence" value="ECO:0007669"/>
    <property type="project" value="UniProtKB-KW"/>
</dbReference>